<evidence type="ECO:0008006" key="4">
    <source>
        <dbReference type="Google" id="ProtNLM"/>
    </source>
</evidence>
<dbReference type="Gene3D" id="2.130.10.10">
    <property type="entry name" value="YVTN repeat-like/Quinoprotein amine dehydrogenase"/>
    <property type="match status" value="2"/>
</dbReference>
<feature type="compositionally biased region" description="Basic residues" evidence="1">
    <location>
        <begin position="259"/>
        <end position="269"/>
    </location>
</feature>
<feature type="region of interest" description="Disordered" evidence="1">
    <location>
        <begin position="259"/>
        <end position="288"/>
    </location>
</feature>
<dbReference type="InterPro" id="IPR001680">
    <property type="entry name" value="WD40_rpt"/>
</dbReference>
<feature type="compositionally biased region" description="Low complexity" evidence="1">
    <location>
        <begin position="273"/>
        <end position="287"/>
    </location>
</feature>
<name>A0AAJ5YQD2_9BASI</name>
<accession>A0AAJ5YQD2</accession>
<dbReference type="SMART" id="SM00320">
    <property type="entry name" value="WD40"/>
    <property type="match status" value="4"/>
</dbReference>
<protein>
    <recommendedName>
        <fullName evidence="4">WD repeat-containing protein WRAP73</fullName>
    </recommendedName>
</protein>
<dbReference type="Proteomes" id="UP001219567">
    <property type="component" value="Chromosome 1"/>
</dbReference>
<evidence type="ECO:0000256" key="1">
    <source>
        <dbReference type="SAM" id="MobiDB-lite"/>
    </source>
</evidence>
<evidence type="ECO:0000313" key="2">
    <source>
        <dbReference type="EMBL" id="WFC98554.1"/>
    </source>
</evidence>
<dbReference type="PANTHER" id="PTHR16220">
    <property type="entry name" value="WD REPEAT PROTEIN 8-RELATED"/>
    <property type="match status" value="1"/>
</dbReference>
<dbReference type="InterPro" id="IPR015943">
    <property type="entry name" value="WD40/YVTN_repeat-like_dom_sf"/>
</dbReference>
<dbReference type="SUPFAM" id="SSF69322">
    <property type="entry name" value="Tricorn protease domain 2"/>
    <property type="match status" value="1"/>
</dbReference>
<reference evidence="2 3" key="1">
    <citation type="submission" date="2023-03" db="EMBL/GenBank/DDBJ databases">
        <title>Mating type loci evolution in Malassezia.</title>
        <authorList>
            <person name="Coelho M.A."/>
        </authorList>
    </citation>
    <scope>NUCLEOTIDE SEQUENCE [LARGE SCALE GENOMIC DNA]</scope>
    <source>
        <strain evidence="2 3">CBS 9725</strain>
    </source>
</reference>
<dbReference type="InterPro" id="IPR052778">
    <property type="entry name" value="Centrosome-WD_assoc"/>
</dbReference>
<dbReference type="AlphaFoldDB" id="A0AAJ5YQD2"/>
<gene>
    <name evidence="2" type="ORF">MYAM1_001283</name>
</gene>
<dbReference type="PANTHER" id="PTHR16220:SF0">
    <property type="entry name" value="WD REPEAT-CONTAINING PROTEIN WRAP73"/>
    <property type="match status" value="1"/>
</dbReference>
<dbReference type="GO" id="GO:0005815">
    <property type="term" value="C:microtubule organizing center"/>
    <property type="evidence" value="ECO:0007669"/>
    <property type="project" value="TreeGrafter"/>
</dbReference>
<dbReference type="EMBL" id="CP119943">
    <property type="protein sequence ID" value="WFC98554.1"/>
    <property type="molecule type" value="Genomic_DNA"/>
</dbReference>
<evidence type="ECO:0000313" key="3">
    <source>
        <dbReference type="Proteomes" id="UP001219567"/>
    </source>
</evidence>
<sequence>MDFTEAYGHAGIDTVSFSPGSTFIASDVVVRVSGTLQILQALTWSPDGLFLLASGYKDDGVSYILPMDPDASVTDGSDDNQGWVARLAGGIAGVDRAQWVPVWRVPSVMQFSAHTGGMLYSLADQSFTSFPQTVQPKLFALPQSEYFSVVQREHDDVLCVYSPESLDCPTVTEPNVWCLRKSIRLHTHECSGVAWSPEGDTVAVWDSLLEYRLALYTFEGTHLATYVIEGGHSIPHILTAVNADKARLILADRPQTAQRARRIPVRSHKHLESTSLSSSASRRASGSNDAKFAGGALGISRVVWHPAGTFLAVGSYHGVVHVLCSDDWSCAYTIDLRPSSLARSSATTAIWREPKRWLEGTQGHGIVSLQCEFLPFDSAAIIDRDPLKQGISWMAWNTDGSALAIRNDSMPNSVFVYNFEGFTEKRVDAVLSLAAILEYSNPVSAIAWRPGVHNTLAVVTGQDSVYLFSNSGESKQSAEAIAIPNENFHASRLIWSPSGESLMLVDHNSYCCVIPAQSS</sequence>
<organism evidence="2 3">
    <name type="scientific">Malassezia yamatoensis</name>
    <dbReference type="NCBI Taxonomy" id="253288"/>
    <lineage>
        <taxon>Eukaryota</taxon>
        <taxon>Fungi</taxon>
        <taxon>Dikarya</taxon>
        <taxon>Basidiomycota</taxon>
        <taxon>Ustilaginomycotina</taxon>
        <taxon>Malasseziomycetes</taxon>
        <taxon>Malasseziales</taxon>
        <taxon>Malasseziaceae</taxon>
        <taxon>Malassezia</taxon>
    </lineage>
</organism>
<proteinExistence type="predicted"/>
<dbReference type="GO" id="GO:1990811">
    <property type="term" value="C:MWP complex"/>
    <property type="evidence" value="ECO:0007669"/>
    <property type="project" value="TreeGrafter"/>
</dbReference>
<dbReference type="Pfam" id="PF00400">
    <property type="entry name" value="WD40"/>
    <property type="match status" value="1"/>
</dbReference>
<keyword evidence="3" id="KW-1185">Reference proteome</keyword>
<dbReference type="GO" id="GO:1990810">
    <property type="term" value="P:microtubule anchoring at mitotic spindle pole body"/>
    <property type="evidence" value="ECO:0007669"/>
    <property type="project" value="TreeGrafter"/>
</dbReference>